<dbReference type="RefSeq" id="WP_307293060.1">
    <property type="nucleotide sequence ID" value="NZ_JAUSXV010000001.1"/>
</dbReference>
<dbReference type="InterPro" id="IPR046288">
    <property type="entry name" value="DUF6325"/>
</dbReference>
<proteinExistence type="predicted"/>
<keyword evidence="2" id="KW-1185">Reference proteome</keyword>
<comment type="caution">
    <text evidence="1">The sequence shown here is derived from an EMBL/GenBank/DDBJ whole genome shotgun (WGS) entry which is preliminary data.</text>
</comment>
<dbReference type="EMBL" id="JAUSXV010000001">
    <property type="protein sequence ID" value="MDQ0646254.1"/>
    <property type="molecule type" value="Genomic_DNA"/>
</dbReference>
<protein>
    <recommendedName>
        <fullName evidence="3">DUF1269 domain-containing protein</fullName>
    </recommendedName>
</protein>
<evidence type="ECO:0000313" key="2">
    <source>
        <dbReference type="Proteomes" id="UP001244427"/>
    </source>
</evidence>
<evidence type="ECO:0000313" key="1">
    <source>
        <dbReference type="EMBL" id="MDQ0646254.1"/>
    </source>
</evidence>
<dbReference type="Proteomes" id="UP001244427">
    <property type="component" value="Unassembled WGS sequence"/>
</dbReference>
<sequence length="148" mass="15415">MRSADASGFGPVDLYLLGLPESRLDRAALSALIDLADTGLVRLLDLIFVAKDEDGELTLVEVEELPEGVEIDIASLGATGLVGHDDISELAAAIPAGTAAVLVAIELAYQRELAVRVADSGAVLLGYERIPAPIVSALVDNLNPKRGD</sequence>
<reference evidence="1 2" key="1">
    <citation type="submission" date="2023-07" db="EMBL/GenBank/DDBJ databases">
        <title>Comparative genomics of wheat-associated soil bacteria to identify genetic determinants of phenazine resistance.</title>
        <authorList>
            <person name="Mouncey N."/>
        </authorList>
    </citation>
    <scope>NUCLEOTIDE SEQUENCE [LARGE SCALE GENOMIC DNA]</scope>
    <source>
        <strain evidence="1 2">W4I9-1</strain>
    </source>
</reference>
<dbReference type="Pfam" id="PF19850">
    <property type="entry name" value="DUF6325"/>
    <property type="match status" value="1"/>
</dbReference>
<name>A0AAW8ETR2_9MICO</name>
<evidence type="ECO:0008006" key="3">
    <source>
        <dbReference type="Google" id="ProtNLM"/>
    </source>
</evidence>
<dbReference type="AlphaFoldDB" id="A0AAW8ETR2"/>
<gene>
    <name evidence="1" type="ORF">QFZ53_000450</name>
</gene>
<organism evidence="1 2">
    <name type="scientific">Microbacterium natoriense</name>
    <dbReference type="NCBI Taxonomy" id="284570"/>
    <lineage>
        <taxon>Bacteria</taxon>
        <taxon>Bacillati</taxon>
        <taxon>Actinomycetota</taxon>
        <taxon>Actinomycetes</taxon>
        <taxon>Micrococcales</taxon>
        <taxon>Microbacteriaceae</taxon>
        <taxon>Microbacterium</taxon>
    </lineage>
</organism>
<accession>A0AAW8ETR2</accession>